<sequence>MNSIKAQSKPISQATISSAVANLSEDLARQPFVKLGKGKFILKATGEELTGYEKQKAASLWYYHCNKNPEQQADKAAYDKKRQMERKKMKLTTKRVVALFAGNLCEDDLPSEGIEEISSVADAEKEDILVKKMTMEAMADLQEIAKDPGLNFSWIMAKECYFNGERKPNPDDPKSHIRAKRGMSLVVDNRDERVLSLSGTDGSGRISFGQEPSPPSAVAVAQGKITSQELYVKGRQYGNYWKGIATRVEQSLQEESKAHDETKIKLDMVKQKSVRAKAKLQRVRAERHYLQQELTKLRRKKRSAEESGIFQHVDEHAHRHKADK</sequence>
<dbReference type="Proteomes" id="UP000693970">
    <property type="component" value="Unassembled WGS sequence"/>
</dbReference>
<dbReference type="AlphaFoldDB" id="A0A9K3PZ01"/>
<proteinExistence type="predicted"/>
<accession>A0A9K3PZ01</accession>
<organism evidence="2 3">
    <name type="scientific">Nitzschia inconspicua</name>
    <dbReference type="NCBI Taxonomy" id="303405"/>
    <lineage>
        <taxon>Eukaryota</taxon>
        <taxon>Sar</taxon>
        <taxon>Stramenopiles</taxon>
        <taxon>Ochrophyta</taxon>
        <taxon>Bacillariophyta</taxon>
        <taxon>Bacillariophyceae</taxon>
        <taxon>Bacillariophycidae</taxon>
        <taxon>Bacillariales</taxon>
        <taxon>Bacillariaceae</taxon>
        <taxon>Nitzschia</taxon>
    </lineage>
</organism>
<evidence type="ECO:0000313" key="2">
    <source>
        <dbReference type="EMBL" id="KAG7364873.1"/>
    </source>
</evidence>
<reference evidence="2" key="1">
    <citation type="journal article" date="2021" name="Sci. Rep.">
        <title>Diploid genomic architecture of Nitzschia inconspicua, an elite biomass production diatom.</title>
        <authorList>
            <person name="Oliver A."/>
            <person name="Podell S."/>
            <person name="Pinowska A."/>
            <person name="Traller J.C."/>
            <person name="Smith S.R."/>
            <person name="McClure R."/>
            <person name="Beliaev A."/>
            <person name="Bohutskyi P."/>
            <person name="Hill E.A."/>
            <person name="Rabines A."/>
            <person name="Zheng H."/>
            <person name="Allen L.Z."/>
            <person name="Kuo A."/>
            <person name="Grigoriev I.V."/>
            <person name="Allen A.E."/>
            <person name="Hazlebeck D."/>
            <person name="Allen E.E."/>
        </authorList>
    </citation>
    <scope>NUCLEOTIDE SEQUENCE</scope>
    <source>
        <strain evidence="2">Hildebrandi</strain>
    </source>
</reference>
<evidence type="ECO:0000256" key="1">
    <source>
        <dbReference type="SAM" id="MobiDB-lite"/>
    </source>
</evidence>
<gene>
    <name evidence="2" type="ORF">IV203_038076</name>
</gene>
<feature type="region of interest" description="Disordered" evidence="1">
    <location>
        <begin position="296"/>
        <end position="324"/>
    </location>
</feature>
<comment type="caution">
    <text evidence="2">The sequence shown here is derived from an EMBL/GenBank/DDBJ whole genome shotgun (WGS) entry which is preliminary data.</text>
</comment>
<evidence type="ECO:0000313" key="3">
    <source>
        <dbReference type="Proteomes" id="UP000693970"/>
    </source>
</evidence>
<reference evidence="2" key="2">
    <citation type="submission" date="2021-04" db="EMBL/GenBank/DDBJ databases">
        <authorList>
            <person name="Podell S."/>
        </authorList>
    </citation>
    <scope>NUCLEOTIDE SEQUENCE</scope>
    <source>
        <strain evidence="2">Hildebrandi</strain>
    </source>
</reference>
<protein>
    <submittedName>
        <fullName evidence="2">Uncharacterized protein</fullName>
    </submittedName>
</protein>
<keyword evidence="3" id="KW-1185">Reference proteome</keyword>
<dbReference type="EMBL" id="JAGRRH010000009">
    <property type="protein sequence ID" value="KAG7364873.1"/>
    <property type="molecule type" value="Genomic_DNA"/>
</dbReference>
<name>A0A9K3PZ01_9STRA</name>
<feature type="compositionally biased region" description="Basic and acidic residues" evidence="1">
    <location>
        <begin position="312"/>
        <end position="324"/>
    </location>
</feature>